<comment type="caution">
    <text evidence="2">The sequence shown here is derived from an EMBL/GenBank/DDBJ whole genome shotgun (WGS) entry which is preliminary data.</text>
</comment>
<evidence type="ECO:0000256" key="1">
    <source>
        <dbReference type="SAM" id="SignalP"/>
    </source>
</evidence>
<feature type="signal peptide" evidence="1">
    <location>
        <begin position="1"/>
        <end position="24"/>
    </location>
</feature>
<evidence type="ECO:0000313" key="3">
    <source>
        <dbReference type="Proteomes" id="UP000190626"/>
    </source>
</evidence>
<dbReference type="AlphaFoldDB" id="A0A1V4HMM2"/>
<proteinExistence type="predicted"/>
<keyword evidence="3" id="KW-1185">Reference proteome</keyword>
<gene>
    <name evidence="2" type="ORF">BC351_21375</name>
</gene>
<dbReference type="Proteomes" id="UP000190626">
    <property type="component" value="Unassembled WGS sequence"/>
</dbReference>
<organism evidence="2 3">
    <name type="scientific">Paenibacillus ferrarius</name>
    <dbReference type="NCBI Taxonomy" id="1469647"/>
    <lineage>
        <taxon>Bacteria</taxon>
        <taxon>Bacillati</taxon>
        <taxon>Bacillota</taxon>
        <taxon>Bacilli</taxon>
        <taxon>Bacillales</taxon>
        <taxon>Paenibacillaceae</taxon>
        <taxon>Paenibacillus</taxon>
    </lineage>
</organism>
<accession>A0A1V4HMM2</accession>
<protein>
    <submittedName>
        <fullName evidence="2">Uncharacterized protein</fullName>
    </submittedName>
</protein>
<sequence>MKKVKVTALSVVLGCALLANSASAASSNWYNTTSPYEKDKWWKPYAGNLTALKDSTYPIVRANLNFYWSQTQKNEMMRYISYYPTFDVRDSSKAGYSGYYIWTDLPDPKYDYEDDNSDSKNDELEVVSRDQWSIQANTFYNVNTSWNVINTNVNPANVAYASYSIAPLFPGGDYNTGYGSAEYLGGAYYGGLFSPAATTSDQTTSQSEINNQTISTSKINEQYNGIKTKQDLENFKTAAHEKLKSLSFKKNSNDARAKYIITLKKPIGAERLSKFTEKTNVQEVIGRGYKDGKIITIEDKISEIAKYLEDSEIFSVEIQTSDSVPQGLSWKLENVK</sequence>
<name>A0A1V4HMM2_9BACL</name>
<dbReference type="RefSeq" id="WP_079411182.1">
    <property type="nucleotide sequence ID" value="NZ_MBTG01000008.1"/>
</dbReference>
<reference evidence="3" key="1">
    <citation type="submission" date="2016-07" db="EMBL/GenBank/DDBJ databases">
        <authorList>
            <person name="Florea S."/>
            <person name="Webb J.S."/>
            <person name="Jaromczyk J."/>
            <person name="Schardl C.L."/>
        </authorList>
    </citation>
    <scope>NUCLEOTIDE SEQUENCE [LARGE SCALE GENOMIC DNA]</scope>
    <source>
        <strain evidence="3">CY1</strain>
    </source>
</reference>
<evidence type="ECO:0000313" key="2">
    <source>
        <dbReference type="EMBL" id="OPH58896.1"/>
    </source>
</evidence>
<dbReference type="EMBL" id="MBTG01000008">
    <property type="protein sequence ID" value="OPH58896.1"/>
    <property type="molecule type" value="Genomic_DNA"/>
</dbReference>
<dbReference type="STRING" id="1469647.BC351_21375"/>
<feature type="chain" id="PRO_5012121368" evidence="1">
    <location>
        <begin position="25"/>
        <end position="336"/>
    </location>
</feature>
<keyword evidence="1" id="KW-0732">Signal</keyword>
<dbReference type="OrthoDB" id="2650307at2"/>